<reference evidence="1 2" key="1">
    <citation type="submission" date="2020-02" db="EMBL/GenBank/DDBJ databases">
        <authorList>
            <person name="Ma Q."/>
            <person name="Huang Y."/>
            <person name="Song X."/>
            <person name="Pei D."/>
        </authorList>
    </citation>
    <scope>NUCLEOTIDE SEQUENCE [LARGE SCALE GENOMIC DNA]</scope>
    <source>
        <strain evidence="1">Sxm20200214</strain>
        <tissue evidence="1">Leaf</tissue>
    </source>
</reference>
<dbReference type="AlphaFoldDB" id="A0A8X7QP83"/>
<comment type="caution">
    <text evidence="1">The sequence shown here is derived from an EMBL/GenBank/DDBJ whole genome shotgun (WGS) entry which is preliminary data.</text>
</comment>
<evidence type="ECO:0000313" key="1">
    <source>
        <dbReference type="EMBL" id="KAG2271248.1"/>
    </source>
</evidence>
<gene>
    <name evidence="1" type="ORF">Bca52824_065803</name>
</gene>
<dbReference type="EMBL" id="JAAMPC010000013">
    <property type="protein sequence ID" value="KAG2271248.1"/>
    <property type="molecule type" value="Genomic_DNA"/>
</dbReference>
<name>A0A8X7QP83_BRACI</name>
<organism evidence="1 2">
    <name type="scientific">Brassica carinata</name>
    <name type="common">Ethiopian mustard</name>
    <name type="synonym">Abyssinian cabbage</name>
    <dbReference type="NCBI Taxonomy" id="52824"/>
    <lineage>
        <taxon>Eukaryota</taxon>
        <taxon>Viridiplantae</taxon>
        <taxon>Streptophyta</taxon>
        <taxon>Embryophyta</taxon>
        <taxon>Tracheophyta</taxon>
        <taxon>Spermatophyta</taxon>
        <taxon>Magnoliopsida</taxon>
        <taxon>eudicotyledons</taxon>
        <taxon>Gunneridae</taxon>
        <taxon>Pentapetalae</taxon>
        <taxon>rosids</taxon>
        <taxon>malvids</taxon>
        <taxon>Brassicales</taxon>
        <taxon>Brassicaceae</taxon>
        <taxon>Brassiceae</taxon>
        <taxon>Brassica</taxon>
    </lineage>
</organism>
<keyword evidence="2" id="KW-1185">Reference proteome</keyword>
<accession>A0A8X7QP83</accession>
<proteinExistence type="predicted"/>
<evidence type="ECO:0000313" key="2">
    <source>
        <dbReference type="Proteomes" id="UP000886595"/>
    </source>
</evidence>
<sequence>MTSPEIATTYYQRKIYSCRDAIGAVIEDMGLSVGKVEGKSNSIYYPYVPDHSTLASRSHDNLLHRKYFAANNVRIGSSVD</sequence>
<dbReference type="Proteomes" id="UP000886595">
    <property type="component" value="Unassembled WGS sequence"/>
</dbReference>
<protein>
    <submittedName>
        <fullName evidence="1">Uncharacterized protein</fullName>
    </submittedName>
</protein>